<feature type="transmembrane region" description="Helical" evidence="1">
    <location>
        <begin position="94"/>
        <end position="116"/>
    </location>
</feature>
<dbReference type="EMBL" id="CAJOBB010025478">
    <property type="protein sequence ID" value="CAF4408803.1"/>
    <property type="molecule type" value="Genomic_DNA"/>
</dbReference>
<protein>
    <submittedName>
        <fullName evidence="2">Uncharacterized protein</fullName>
    </submittedName>
</protein>
<comment type="caution">
    <text evidence="2">The sequence shown here is derived from an EMBL/GenBank/DDBJ whole genome shotgun (WGS) entry which is preliminary data.</text>
</comment>
<accession>A0A820PQP1</accession>
<feature type="transmembrane region" description="Helical" evidence="1">
    <location>
        <begin position="128"/>
        <end position="159"/>
    </location>
</feature>
<evidence type="ECO:0000313" key="2">
    <source>
        <dbReference type="EMBL" id="CAF4408803.1"/>
    </source>
</evidence>
<keyword evidence="1" id="KW-0812">Transmembrane</keyword>
<gene>
    <name evidence="2" type="ORF">KXQ929_LOCUS51460</name>
</gene>
<name>A0A820PQP1_9BILA</name>
<feature type="transmembrane region" description="Helical" evidence="1">
    <location>
        <begin position="36"/>
        <end position="55"/>
    </location>
</feature>
<dbReference type="Proteomes" id="UP000663868">
    <property type="component" value="Unassembled WGS sequence"/>
</dbReference>
<feature type="transmembrane region" description="Helical" evidence="1">
    <location>
        <begin position="62"/>
        <end position="82"/>
    </location>
</feature>
<keyword evidence="1" id="KW-0472">Membrane</keyword>
<evidence type="ECO:0000256" key="1">
    <source>
        <dbReference type="SAM" id="Phobius"/>
    </source>
</evidence>
<evidence type="ECO:0000313" key="3">
    <source>
        <dbReference type="Proteomes" id="UP000663868"/>
    </source>
</evidence>
<dbReference type="AlphaFoldDB" id="A0A820PQP1"/>
<sequence length="160" mass="16985">MDSFLTSTGLEVLVRLALGSFLVFEVARLVEVGSTMTSGFVSFTIIGSFLVFEIARLVEVCLTVGSLITSGVACLMIAGSVLTSELTCLCEDGFLVFDFVAIGLTFGTSVIVRFGAARLVINSADTSGIVRLVLALEVVRFGGARLAIAFVFILVFFFLC</sequence>
<keyword evidence="1" id="KW-1133">Transmembrane helix</keyword>
<proteinExistence type="predicted"/>
<organism evidence="2 3">
    <name type="scientific">Adineta steineri</name>
    <dbReference type="NCBI Taxonomy" id="433720"/>
    <lineage>
        <taxon>Eukaryota</taxon>
        <taxon>Metazoa</taxon>
        <taxon>Spiralia</taxon>
        <taxon>Gnathifera</taxon>
        <taxon>Rotifera</taxon>
        <taxon>Eurotatoria</taxon>
        <taxon>Bdelloidea</taxon>
        <taxon>Adinetida</taxon>
        <taxon>Adinetidae</taxon>
        <taxon>Adineta</taxon>
    </lineage>
</organism>
<reference evidence="2" key="1">
    <citation type="submission" date="2021-02" db="EMBL/GenBank/DDBJ databases">
        <authorList>
            <person name="Nowell W R."/>
        </authorList>
    </citation>
    <scope>NUCLEOTIDE SEQUENCE</scope>
</reference>